<comment type="caution">
    <text evidence="3">The sequence shown here is derived from an EMBL/GenBank/DDBJ whole genome shotgun (WGS) entry which is preliminary data.</text>
</comment>
<dbReference type="Proteomes" id="UP000005824">
    <property type="component" value="Unassembled WGS sequence"/>
</dbReference>
<name>B4CX04_9BACT</name>
<evidence type="ECO:0000313" key="3">
    <source>
        <dbReference type="EMBL" id="EDY21324.1"/>
    </source>
</evidence>
<dbReference type="EMBL" id="ABVL01000003">
    <property type="protein sequence ID" value="EDY21324.1"/>
    <property type="molecule type" value="Genomic_DNA"/>
</dbReference>
<organism evidence="3 4">
    <name type="scientific">Chthoniobacter flavus Ellin428</name>
    <dbReference type="NCBI Taxonomy" id="497964"/>
    <lineage>
        <taxon>Bacteria</taxon>
        <taxon>Pseudomonadati</taxon>
        <taxon>Verrucomicrobiota</taxon>
        <taxon>Spartobacteria</taxon>
        <taxon>Chthoniobacterales</taxon>
        <taxon>Chthoniobacteraceae</taxon>
        <taxon>Chthoniobacter</taxon>
    </lineage>
</organism>
<dbReference type="RefSeq" id="WP_006978943.1">
    <property type="nucleotide sequence ID" value="NZ_ABVL01000003.1"/>
</dbReference>
<dbReference type="AlphaFoldDB" id="B4CX04"/>
<sequence precursor="true">MRSPLLFLFTALLGLGLVACHRSAVVELPPPNPVGHWQWSNPVLGSWRLNIKADGTFERESTTPLDHRHTSSISGRWTMAATGQKATFLERHRVLQKTSAEEDFLQKAGIVGVRRNSIQLSAPGSLSLFYYTPKDADRATGAVWTEPSVAEAVLGPAPADKVGMVEKRGLRTFTDTSTGETFLDLEGMTFHKATASTTASGATPGGETHADAGGPAATPSAANIEFLKIEAFLGVALELPKDWQANNPDTPAQPAIPVTALAGHPRTPKANSAWRFAPPGEFEDTFVLLSMQAPTYTAQQLKDASQNDLDRFATAFVKTAAHPLESKGYFLKSDVTAERVELAGRTGALCKGQSIDPGKNLRSVQVYTIPTAAGTIILATCWDPEADPPTKPIIDRICASLRMAEGFAVTK</sequence>
<feature type="chain" id="PRO_5002802434" evidence="2">
    <location>
        <begin position="25"/>
        <end position="411"/>
    </location>
</feature>
<dbReference type="InParanoid" id="B4CX04"/>
<feature type="signal peptide" evidence="2">
    <location>
        <begin position="1"/>
        <end position="24"/>
    </location>
</feature>
<keyword evidence="2" id="KW-0732">Signal</keyword>
<accession>B4CX04</accession>
<proteinExistence type="predicted"/>
<feature type="region of interest" description="Disordered" evidence="1">
    <location>
        <begin position="196"/>
        <end position="217"/>
    </location>
</feature>
<gene>
    <name evidence="3" type="ORF">CfE428DRAFT_1617</name>
</gene>
<keyword evidence="4" id="KW-1185">Reference proteome</keyword>
<protein>
    <submittedName>
        <fullName evidence="3">Uncharacterized protein</fullName>
    </submittedName>
</protein>
<reference evidence="3 4" key="1">
    <citation type="journal article" date="2011" name="J. Bacteriol.">
        <title>Genome sequence of Chthoniobacter flavus Ellin428, an aerobic heterotrophic soil bacterium.</title>
        <authorList>
            <person name="Kant R."/>
            <person name="van Passel M.W."/>
            <person name="Palva A."/>
            <person name="Lucas S."/>
            <person name="Lapidus A."/>
            <person name="Glavina Del Rio T."/>
            <person name="Dalin E."/>
            <person name="Tice H."/>
            <person name="Bruce D."/>
            <person name="Goodwin L."/>
            <person name="Pitluck S."/>
            <person name="Larimer F.W."/>
            <person name="Land M.L."/>
            <person name="Hauser L."/>
            <person name="Sangwan P."/>
            <person name="de Vos W.M."/>
            <person name="Janssen P.H."/>
            <person name="Smidt H."/>
        </authorList>
    </citation>
    <scope>NUCLEOTIDE SEQUENCE [LARGE SCALE GENOMIC DNA]</scope>
    <source>
        <strain evidence="3 4">Ellin428</strain>
    </source>
</reference>
<dbReference type="PROSITE" id="PS51257">
    <property type="entry name" value="PROKAR_LIPOPROTEIN"/>
    <property type="match status" value="1"/>
</dbReference>
<feature type="compositionally biased region" description="Low complexity" evidence="1">
    <location>
        <begin position="196"/>
        <end position="206"/>
    </location>
</feature>
<evidence type="ECO:0000256" key="2">
    <source>
        <dbReference type="SAM" id="SignalP"/>
    </source>
</evidence>
<evidence type="ECO:0000313" key="4">
    <source>
        <dbReference type="Proteomes" id="UP000005824"/>
    </source>
</evidence>
<evidence type="ECO:0000256" key="1">
    <source>
        <dbReference type="SAM" id="MobiDB-lite"/>
    </source>
</evidence>